<sequence length="85" mass="9497">MRSGSCCLESIPGYLLIADYVHYLNDKMHLRSVVSISLSLQAVKYTDVLMLYLLQKLDIKYLAAARNIPQLRDCDGDPGSFEDAG</sequence>
<comment type="caution">
    <text evidence="1">The sequence shown here is derived from an EMBL/GenBank/DDBJ whole genome shotgun (WGS) entry which is preliminary data.</text>
</comment>
<protein>
    <submittedName>
        <fullName evidence="1">Uncharacterized protein</fullName>
    </submittedName>
</protein>
<dbReference type="AlphaFoldDB" id="A0A1C7M2K7"/>
<reference evidence="1 2" key="1">
    <citation type="submission" date="2016-03" db="EMBL/GenBank/DDBJ databases">
        <title>Whole genome sequencing of Grifola frondosa 9006-11.</title>
        <authorList>
            <person name="Min B."/>
            <person name="Park H."/>
            <person name="Kim J.-G."/>
            <person name="Cho H."/>
            <person name="Oh Y.-L."/>
            <person name="Kong W.-S."/>
            <person name="Choi I.-G."/>
        </authorList>
    </citation>
    <scope>NUCLEOTIDE SEQUENCE [LARGE SCALE GENOMIC DNA]</scope>
    <source>
        <strain evidence="1 2">9006-11</strain>
    </source>
</reference>
<dbReference type="EMBL" id="LUGG01000011">
    <property type="protein sequence ID" value="OBZ71170.1"/>
    <property type="molecule type" value="Genomic_DNA"/>
</dbReference>
<gene>
    <name evidence="1" type="ORF">A0H81_08489</name>
</gene>
<evidence type="ECO:0000313" key="1">
    <source>
        <dbReference type="EMBL" id="OBZ71170.1"/>
    </source>
</evidence>
<organism evidence="1 2">
    <name type="scientific">Grifola frondosa</name>
    <name type="common">Maitake</name>
    <name type="synonym">Polyporus frondosus</name>
    <dbReference type="NCBI Taxonomy" id="5627"/>
    <lineage>
        <taxon>Eukaryota</taxon>
        <taxon>Fungi</taxon>
        <taxon>Dikarya</taxon>
        <taxon>Basidiomycota</taxon>
        <taxon>Agaricomycotina</taxon>
        <taxon>Agaricomycetes</taxon>
        <taxon>Polyporales</taxon>
        <taxon>Grifolaceae</taxon>
        <taxon>Grifola</taxon>
    </lineage>
</organism>
<accession>A0A1C7M2K7</accession>
<evidence type="ECO:0000313" key="2">
    <source>
        <dbReference type="Proteomes" id="UP000092993"/>
    </source>
</evidence>
<dbReference type="Proteomes" id="UP000092993">
    <property type="component" value="Unassembled WGS sequence"/>
</dbReference>
<proteinExistence type="predicted"/>
<name>A0A1C7M2K7_GRIFR</name>
<keyword evidence="2" id="KW-1185">Reference proteome</keyword>